<dbReference type="EMBL" id="FQVK01000014">
    <property type="protein sequence ID" value="SHF01787.1"/>
    <property type="molecule type" value="Genomic_DNA"/>
</dbReference>
<accession>A0A1M4Y7K2</accession>
<dbReference type="AlphaFoldDB" id="A0A1M4Y7K2"/>
<evidence type="ECO:0000313" key="1">
    <source>
        <dbReference type="EMBL" id="SHF01787.1"/>
    </source>
</evidence>
<sequence length="136" mass="15336">MFDVNPTGATALHKLFHDHVEKIQNAALLLGGQSELARVQRIVDDLNWSPQITSRTRREIMHLHQLFTLQHVHDEGRPESAFFAMLDPASPEVEDICLLTDRLEDAIQRDGITTMEAQLSTFECAGRFAAAQRDLS</sequence>
<dbReference type="RefSeq" id="WP_149776175.1">
    <property type="nucleotide sequence ID" value="NZ_FQVK01000014.1"/>
</dbReference>
<proteinExistence type="predicted"/>
<organism evidence="1 2">
    <name type="scientific">Ruegeria intermedia</name>
    <dbReference type="NCBI Taxonomy" id="996115"/>
    <lineage>
        <taxon>Bacteria</taxon>
        <taxon>Pseudomonadati</taxon>
        <taxon>Pseudomonadota</taxon>
        <taxon>Alphaproteobacteria</taxon>
        <taxon>Rhodobacterales</taxon>
        <taxon>Roseobacteraceae</taxon>
        <taxon>Ruegeria</taxon>
    </lineage>
</organism>
<gene>
    <name evidence="1" type="ORF">SAMN05444279_11451</name>
</gene>
<dbReference type="OrthoDB" id="7728363at2"/>
<name>A0A1M4Y7K2_9RHOB</name>
<dbReference type="Proteomes" id="UP000325134">
    <property type="component" value="Unassembled WGS sequence"/>
</dbReference>
<protein>
    <submittedName>
        <fullName evidence="1">Uncharacterized protein</fullName>
    </submittedName>
</protein>
<keyword evidence="2" id="KW-1185">Reference proteome</keyword>
<reference evidence="1 2" key="1">
    <citation type="submission" date="2016-11" db="EMBL/GenBank/DDBJ databases">
        <authorList>
            <person name="Varghese N."/>
            <person name="Submissions S."/>
        </authorList>
    </citation>
    <scope>NUCLEOTIDE SEQUENCE [LARGE SCALE GENOMIC DNA]</scope>
    <source>
        <strain evidence="1 2">DSM 29341</strain>
    </source>
</reference>
<evidence type="ECO:0000313" key="2">
    <source>
        <dbReference type="Proteomes" id="UP000325134"/>
    </source>
</evidence>